<keyword evidence="3" id="KW-0645">Protease</keyword>
<dbReference type="PANTHER" id="PTHR21054:SF2">
    <property type="entry name" value="MIP04191P"/>
    <property type="match status" value="1"/>
</dbReference>
<keyword evidence="2" id="KW-1185">Reference proteome</keyword>
<evidence type="ECO:0000313" key="3">
    <source>
        <dbReference type="RefSeq" id="XP_015605493.1"/>
    </source>
</evidence>
<reference evidence="3" key="1">
    <citation type="submission" date="2025-08" db="UniProtKB">
        <authorList>
            <consortium name="RefSeq"/>
        </authorList>
    </citation>
    <scope>IDENTIFICATION</scope>
</reference>
<proteinExistence type="predicted"/>
<feature type="compositionally biased region" description="Polar residues" evidence="1">
    <location>
        <begin position="429"/>
        <end position="442"/>
    </location>
</feature>
<protein>
    <submittedName>
        <fullName evidence="3">Zinc metalloproteinase YIL108W isoform X1</fullName>
    </submittedName>
</protein>
<dbReference type="InterPro" id="IPR021917">
    <property type="entry name" value="Unchr_Zn-peptidase-like"/>
</dbReference>
<dbReference type="InterPro" id="IPR053002">
    <property type="entry name" value="Metalloproteinase_M10B"/>
</dbReference>
<keyword evidence="3" id="KW-0378">Hydrolase</keyword>
<dbReference type="RefSeq" id="XP_015605493.1">
    <property type="nucleotide sequence ID" value="XM_015750007.2"/>
</dbReference>
<sequence length="556" mass="61236">MHWEPEDPSQVNEWDCSTELQVLADATLRDERGSLANGNVENIVVSNLFDGETISYSMALLRGRVPQGCSHIIVRAHKNSVSEWPIVSGEFRALVDLARGLNKLDLEAGGTRRRFILIHEPRPTRLRVTPVYVICSGHDGYFQGPRGEDRSPESAATRIGLGARLLQTLTAEKLREAGHGRKTFQLERDLDGAECLVMHSMLHVDRARAMNQRDLWELIARELMTGPLASRDRKYLAFLSCTRYRGAPNPRTHEDTLARTEGHAALGGGGLALFGSACLHTWPTCLAQVLPRFLDSTLVDTEQLMDDSNYRGTHGGCLATTLGSALHELGHTFDLGHTREGIMGRGFDYVDRVFVGGAGLDPNRNSIRRDPQHTTIALSRPLSVTVTVQEPIMASPRRGRLLSETSRPSPSSSPRLSPGRLSAPASPELNRSFSRSLSSTEPPTQPDRTFWGPSCAAILAYHRWFNNEIDNIPARGLNEIEYDGKRNVVRSRYGVRVMELRESSGGMVVGSRQFPGARPPLEALVPSPPPHCLAPLTLVAEDTVGNVLKHPLPTAF</sequence>
<organism evidence="2 3">
    <name type="scientific">Cephus cinctus</name>
    <name type="common">Wheat stem sawfly</name>
    <dbReference type="NCBI Taxonomy" id="211228"/>
    <lineage>
        <taxon>Eukaryota</taxon>
        <taxon>Metazoa</taxon>
        <taxon>Ecdysozoa</taxon>
        <taxon>Arthropoda</taxon>
        <taxon>Hexapoda</taxon>
        <taxon>Insecta</taxon>
        <taxon>Pterygota</taxon>
        <taxon>Neoptera</taxon>
        <taxon>Endopterygota</taxon>
        <taxon>Hymenoptera</taxon>
        <taxon>Cephoidea</taxon>
        <taxon>Cephidae</taxon>
        <taxon>Cephus</taxon>
    </lineage>
</organism>
<evidence type="ECO:0000256" key="1">
    <source>
        <dbReference type="SAM" id="MobiDB-lite"/>
    </source>
</evidence>
<dbReference type="Pfam" id="PF12044">
    <property type="entry name" value="Metallopep"/>
    <property type="match status" value="1"/>
</dbReference>
<accession>A0AAJ7C9V5</accession>
<dbReference type="GeneID" id="107272650"/>
<dbReference type="Proteomes" id="UP000694920">
    <property type="component" value="Unplaced"/>
</dbReference>
<feature type="region of interest" description="Disordered" evidence="1">
    <location>
        <begin position="388"/>
        <end position="449"/>
    </location>
</feature>
<dbReference type="PANTHER" id="PTHR21054">
    <property type="entry name" value="ZINC METALLOPROTEINASE-RELATED"/>
    <property type="match status" value="1"/>
</dbReference>
<name>A0AAJ7C9V5_CEPCN</name>
<feature type="compositionally biased region" description="Low complexity" evidence="1">
    <location>
        <begin position="402"/>
        <end position="422"/>
    </location>
</feature>
<evidence type="ECO:0000313" key="2">
    <source>
        <dbReference type="Proteomes" id="UP000694920"/>
    </source>
</evidence>
<dbReference type="AlphaFoldDB" id="A0AAJ7C9V5"/>
<keyword evidence="3" id="KW-0482">Metalloprotease</keyword>
<dbReference type="KEGG" id="ccin:107272650"/>
<gene>
    <name evidence="3" type="primary">LOC107272650</name>
</gene>
<dbReference type="GO" id="GO:0008237">
    <property type="term" value="F:metallopeptidase activity"/>
    <property type="evidence" value="ECO:0007669"/>
    <property type="project" value="UniProtKB-KW"/>
</dbReference>